<feature type="region of interest" description="Disordered" evidence="4">
    <location>
        <begin position="101"/>
        <end position="121"/>
    </location>
</feature>
<dbReference type="Proteomes" id="UP000015101">
    <property type="component" value="Unassembled WGS sequence"/>
</dbReference>
<dbReference type="GO" id="GO:0006031">
    <property type="term" value="P:chitin biosynthetic process"/>
    <property type="evidence" value="ECO:0000318"/>
    <property type="project" value="GO_Central"/>
</dbReference>
<feature type="compositionally biased region" description="Polar residues" evidence="4">
    <location>
        <begin position="613"/>
        <end position="645"/>
    </location>
</feature>
<gene>
    <name evidence="7" type="primary">20198452</name>
    <name evidence="6" type="ORF">HELRODRAFT_159811</name>
</gene>
<evidence type="ECO:0000256" key="1">
    <source>
        <dbReference type="ARBA" id="ARBA00004141"/>
    </source>
</evidence>
<dbReference type="GeneID" id="20198452"/>
<dbReference type="PANTHER" id="PTHR22914">
    <property type="entry name" value="CHITIN SYNTHASE"/>
    <property type="match status" value="1"/>
</dbReference>
<dbReference type="STRING" id="6412.T1EPF2"/>
<keyword evidence="8" id="KW-1185">Reference proteome</keyword>
<name>T1EPF2_HELRO</name>
<protein>
    <submittedName>
        <fullName evidence="6 7">Uncharacterized protein</fullName>
    </submittedName>
</protein>
<dbReference type="HOGENOM" id="CLU_424718_0_0_1"/>
<keyword evidence="3 5" id="KW-0472">Membrane</keyword>
<dbReference type="AlphaFoldDB" id="T1EPF2"/>
<keyword evidence="5" id="KW-1133">Transmembrane helix</keyword>
<evidence type="ECO:0000256" key="4">
    <source>
        <dbReference type="SAM" id="MobiDB-lite"/>
    </source>
</evidence>
<reference evidence="8" key="1">
    <citation type="submission" date="2012-12" db="EMBL/GenBank/DDBJ databases">
        <authorList>
            <person name="Hellsten U."/>
            <person name="Grimwood J."/>
            <person name="Chapman J.A."/>
            <person name="Shapiro H."/>
            <person name="Aerts A."/>
            <person name="Otillar R.P."/>
            <person name="Terry A.Y."/>
            <person name="Boore J.L."/>
            <person name="Simakov O."/>
            <person name="Marletaz F."/>
            <person name="Cho S.-J."/>
            <person name="Edsinger-Gonzales E."/>
            <person name="Havlak P."/>
            <person name="Kuo D.-H."/>
            <person name="Larsson T."/>
            <person name="Lv J."/>
            <person name="Arendt D."/>
            <person name="Savage R."/>
            <person name="Osoegawa K."/>
            <person name="de Jong P."/>
            <person name="Lindberg D.R."/>
            <person name="Seaver E.C."/>
            <person name="Weisblat D.A."/>
            <person name="Putnam N.H."/>
            <person name="Grigoriev I.V."/>
            <person name="Rokhsar D.S."/>
        </authorList>
    </citation>
    <scope>NUCLEOTIDE SEQUENCE</scope>
</reference>
<dbReference type="EnsemblMetazoa" id="HelroT159811">
    <property type="protein sequence ID" value="HelroP159811"/>
    <property type="gene ID" value="HelroG159811"/>
</dbReference>
<evidence type="ECO:0000313" key="7">
    <source>
        <dbReference type="EnsemblMetazoa" id="HelroP159811"/>
    </source>
</evidence>
<sequence>MIPALSSDSPFMENIFIGQFIWCLYSLYRCHDKDSIDEKLWSENYYMFPVWWVSLLWITRHVWFPNNERLCKTSKIYINPLFDGTVLGESIMLNRNRYDQPVTSSATNKKKTQEDKKKDNQSVIDLMSNAARRNVQLIGVTDPDYYEFEAHVFFDNAMNNHDDPDVEYTANDYVILLVEVLKEAAKGVHDGLMPVDDPVKYPTPYGGRLEWDLPGENKLIVHLKDSIKIRQKKRWSQRSVSNSGVADVPDYSDDSDDAPDYSDEDDDEYDGDYDPVVKKKRRNEMKNPSWIEDKRLGNGEIKSLEKNEIVFFKDLIKMYLKPLIKDKATEEKYAQELKELRNKVSLGFLFANTAFVLTAFVLQFNVKIVYIPWPCPTKVQPGKVDLSYNSSTSKVDPLGFIFLLIFGSCLIVQVLAMIIHRFNTFLHIMSTTKLNFFKKEDSMATPQAMVETAKQLGTLEEPDYLSEDIYNLDEEEYDDEIRKPNVPRSLAKAAKMAATKNTITGVFLKRLGELESNGRGYNDEDFINNLKTHRGLNQAVKDPKTRMALMTMRQKMTIARKTFANPPNESVFAGKIPYKNANFYHDQKRKSRRANDSQSKKPPLYRPHHGFSGRNSVSDRLNRGSTSYPNQVSNGSTNSAKGFQF</sequence>
<dbReference type="eggNOG" id="KOG2571">
    <property type="taxonomic scope" value="Eukaryota"/>
</dbReference>
<dbReference type="GO" id="GO:0004100">
    <property type="term" value="F:chitin synthase activity"/>
    <property type="evidence" value="ECO:0000318"/>
    <property type="project" value="GO_Central"/>
</dbReference>
<feature type="compositionally biased region" description="Basic and acidic residues" evidence="4">
    <location>
        <begin position="111"/>
        <end position="120"/>
    </location>
</feature>
<dbReference type="CTD" id="20198452"/>
<dbReference type="InterPro" id="IPR004835">
    <property type="entry name" value="Chitin_synth"/>
</dbReference>
<evidence type="ECO:0000256" key="3">
    <source>
        <dbReference type="ARBA" id="ARBA00023136"/>
    </source>
</evidence>
<dbReference type="EMBL" id="KB095811">
    <property type="protein sequence ID" value="ESO13180.1"/>
    <property type="molecule type" value="Genomic_DNA"/>
</dbReference>
<feature type="transmembrane region" description="Helical" evidence="5">
    <location>
        <begin position="344"/>
        <end position="364"/>
    </location>
</feature>
<dbReference type="OrthoDB" id="370884at2759"/>
<dbReference type="KEGG" id="hro:HELRODRAFT_159811"/>
<dbReference type="RefSeq" id="XP_009009900.1">
    <property type="nucleotide sequence ID" value="XM_009011652.1"/>
</dbReference>
<evidence type="ECO:0000256" key="5">
    <source>
        <dbReference type="SAM" id="Phobius"/>
    </source>
</evidence>
<dbReference type="GO" id="GO:0016020">
    <property type="term" value="C:membrane"/>
    <property type="evidence" value="ECO:0007669"/>
    <property type="project" value="UniProtKB-SubCell"/>
</dbReference>
<dbReference type="EMBL" id="AMQM01000363">
    <property type="status" value="NOT_ANNOTATED_CDS"/>
    <property type="molecule type" value="Genomic_DNA"/>
</dbReference>
<evidence type="ECO:0000313" key="8">
    <source>
        <dbReference type="Proteomes" id="UP000015101"/>
    </source>
</evidence>
<feature type="compositionally biased region" description="Acidic residues" evidence="4">
    <location>
        <begin position="250"/>
        <end position="273"/>
    </location>
</feature>
<dbReference type="EMBL" id="AMQM01000365">
    <property type="status" value="NOT_ANNOTATED_CDS"/>
    <property type="molecule type" value="Genomic_DNA"/>
</dbReference>
<dbReference type="InParanoid" id="T1EPF2"/>
<feature type="region of interest" description="Disordered" evidence="4">
    <location>
        <begin position="584"/>
        <end position="645"/>
    </location>
</feature>
<feature type="region of interest" description="Disordered" evidence="4">
    <location>
        <begin position="238"/>
        <end position="278"/>
    </location>
</feature>
<dbReference type="EMBL" id="AMQM01000364">
    <property type="status" value="NOT_ANNOTATED_CDS"/>
    <property type="molecule type" value="Genomic_DNA"/>
</dbReference>
<accession>T1EPF2</accession>
<dbReference type="PANTHER" id="PTHR22914:SF42">
    <property type="entry name" value="CHITIN SYNTHASE"/>
    <property type="match status" value="1"/>
</dbReference>
<evidence type="ECO:0000256" key="2">
    <source>
        <dbReference type="ARBA" id="ARBA00022692"/>
    </source>
</evidence>
<organism evidence="7 8">
    <name type="scientific">Helobdella robusta</name>
    <name type="common">Californian leech</name>
    <dbReference type="NCBI Taxonomy" id="6412"/>
    <lineage>
        <taxon>Eukaryota</taxon>
        <taxon>Metazoa</taxon>
        <taxon>Spiralia</taxon>
        <taxon>Lophotrochozoa</taxon>
        <taxon>Annelida</taxon>
        <taxon>Clitellata</taxon>
        <taxon>Hirudinea</taxon>
        <taxon>Rhynchobdellida</taxon>
        <taxon>Glossiphoniidae</taxon>
        <taxon>Helobdella</taxon>
    </lineage>
</organism>
<reference evidence="6 8" key="2">
    <citation type="journal article" date="2013" name="Nature">
        <title>Insights into bilaterian evolution from three spiralian genomes.</title>
        <authorList>
            <person name="Simakov O."/>
            <person name="Marletaz F."/>
            <person name="Cho S.J."/>
            <person name="Edsinger-Gonzales E."/>
            <person name="Havlak P."/>
            <person name="Hellsten U."/>
            <person name="Kuo D.H."/>
            <person name="Larsson T."/>
            <person name="Lv J."/>
            <person name="Arendt D."/>
            <person name="Savage R."/>
            <person name="Osoegawa K."/>
            <person name="de Jong P."/>
            <person name="Grimwood J."/>
            <person name="Chapman J.A."/>
            <person name="Shapiro H."/>
            <person name="Aerts A."/>
            <person name="Otillar R.P."/>
            <person name="Terry A.Y."/>
            <person name="Boore J.L."/>
            <person name="Grigoriev I.V."/>
            <person name="Lindberg D.R."/>
            <person name="Seaver E.C."/>
            <person name="Weisblat D.A."/>
            <person name="Putnam N.H."/>
            <person name="Rokhsar D.S."/>
        </authorList>
    </citation>
    <scope>NUCLEOTIDE SEQUENCE</scope>
</reference>
<comment type="subcellular location">
    <subcellularLocation>
        <location evidence="1">Membrane</location>
        <topology evidence="1">Multi-pass membrane protein</topology>
    </subcellularLocation>
</comment>
<evidence type="ECO:0000313" key="6">
    <source>
        <dbReference type="EMBL" id="ESO13180.1"/>
    </source>
</evidence>
<feature type="transmembrane region" description="Helical" evidence="5">
    <location>
        <begin position="398"/>
        <end position="419"/>
    </location>
</feature>
<reference evidence="7" key="3">
    <citation type="submission" date="2015-06" db="UniProtKB">
        <authorList>
            <consortium name="EnsemblMetazoa"/>
        </authorList>
    </citation>
    <scope>IDENTIFICATION</scope>
</reference>
<keyword evidence="2 5" id="KW-0812">Transmembrane</keyword>
<proteinExistence type="predicted"/>